<dbReference type="EMBL" id="MN738835">
    <property type="protein sequence ID" value="QHT38864.1"/>
    <property type="molecule type" value="Genomic_DNA"/>
</dbReference>
<proteinExistence type="predicted"/>
<organism evidence="1">
    <name type="scientific">viral metagenome</name>
    <dbReference type="NCBI Taxonomy" id="1070528"/>
    <lineage>
        <taxon>unclassified sequences</taxon>
        <taxon>metagenomes</taxon>
        <taxon>organismal metagenomes</taxon>
    </lineage>
</organism>
<accession>A0A6C0FCX2</accession>
<sequence>MSQENININEESSVIEEDPEYTIIPKYKKSFVETEHYTKLLESDRVAHMTKTIVWRWGECSVWLNEQEKKELLSKETVNLVDYQCEFIESSDGCVVEYSLEDEDHYTISDLKEIVMSVSEDVPDDFNNKLEAENTGDEESLRKKLLEGIYEYCNSSDMEDIGDWDMIDTFYVIEGGCVLVPEGENVEDYGQDDGTYANPGNESTFDVPDNVFSVDIASK</sequence>
<name>A0A6C0FCX2_9ZZZZ</name>
<dbReference type="AlphaFoldDB" id="A0A6C0FCX2"/>
<reference evidence="1" key="1">
    <citation type="journal article" date="2020" name="Nature">
        <title>Giant virus diversity and host interactions through global metagenomics.</title>
        <authorList>
            <person name="Schulz F."/>
            <person name="Roux S."/>
            <person name="Paez-Espino D."/>
            <person name="Jungbluth S."/>
            <person name="Walsh D.A."/>
            <person name="Denef V.J."/>
            <person name="McMahon K.D."/>
            <person name="Konstantinidis K.T."/>
            <person name="Eloe-Fadrosh E.A."/>
            <person name="Kyrpides N.C."/>
            <person name="Woyke T."/>
        </authorList>
    </citation>
    <scope>NUCLEOTIDE SEQUENCE</scope>
    <source>
        <strain evidence="1">GVMAG-S-ERX556106-38</strain>
    </source>
</reference>
<evidence type="ECO:0000313" key="1">
    <source>
        <dbReference type="EMBL" id="QHT38864.1"/>
    </source>
</evidence>
<protein>
    <submittedName>
        <fullName evidence="1">Uncharacterized protein</fullName>
    </submittedName>
</protein>